<feature type="compositionally biased region" description="Low complexity" evidence="4">
    <location>
        <begin position="535"/>
        <end position="546"/>
    </location>
</feature>
<feature type="compositionally biased region" description="Low complexity" evidence="4">
    <location>
        <begin position="429"/>
        <end position="439"/>
    </location>
</feature>
<accession>A0A0M3WP86</accession>
<sequence>MSSDEYKKIKLMYNDVECTVMIYLIDNRSGSSGKQVAYVNLKSKVFKLTNVTYKSRNNFTNRFEPLYENIQTVLEPGCNLRKRMEMYLTYITKLTVIDRIKECLRHYIAHYEPLITDEQTDPTQIIYEFVLSIKDLSKREMLVKSAQLYDKLSCYEKQFVVLSGGKEKIRTLLHLINKYVFSSMNTERATVCTKIDKLYNIVLPHLQSYQLQNIMDHCQKCQADYVYKILKCGHKMCLNCAYDSLFSCIVCVQRTKREKVKFLKRLCLNQPSETHTDVAITNDTEQPKTDDTVQPAEQISDANEPAQSQETTVMPSRRSSETNTVILENNKNDADNETDLVITKEELISCAENSEADSTNSQDLTEEERSEDEIANTDDERFIANKSSDSSDDDDDSSTSSESGSNESDRGSKTSKSHWQKILTKTIRRATSSSRSRSVSPEKQPARGRKRTRIISTKSSEQNSEDDGRATSRTSFRRSPLGSEDENETANKTANETAIETNNETANDNNNNNNITINPDINTLSSQTMHPPLQSASLSDSVVSSSHCNDPKSLPSASADPKSPLPVACNEITEYSIPSASITDPITSIPSTSTTTAATDPVLQSPSVDNQTNEITNINEYLKTISFDDNIILPNTELVNNNIIPCDKEMEMVNSLLDTLSKDVNNDSVYLVVNDAPLKQNSSVTQPPVEQTSSVTQPPVEQN</sequence>
<keyword evidence="2" id="KW-0863">Zinc-finger</keyword>
<protein>
    <submittedName>
        <fullName evidence="5">HOAR</fullName>
    </submittedName>
</protein>
<feature type="compositionally biased region" description="Polar residues" evidence="4">
    <location>
        <begin position="295"/>
        <end position="314"/>
    </location>
</feature>
<dbReference type="InterPro" id="IPR017907">
    <property type="entry name" value="Znf_RING_CS"/>
</dbReference>
<feature type="compositionally biased region" description="Low complexity" evidence="4">
    <location>
        <begin position="581"/>
        <end position="601"/>
    </location>
</feature>
<proteinExistence type="predicted"/>
<dbReference type="GO" id="GO:0008270">
    <property type="term" value="F:zinc ion binding"/>
    <property type="evidence" value="ECO:0007669"/>
    <property type="project" value="UniProtKB-KW"/>
</dbReference>
<keyword evidence="6" id="KW-1185">Reference proteome</keyword>
<evidence type="ECO:0000256" key="1">
    <source>
        <dbReference type="ARBA" id="ARBA00022723"/>
    </source>
</evidence>
<keyword evidence="3" id="KW-0862">Zinc</keyword>
<name>A0A0M3WP86_9ABAC</name>
<feature type="region of interest" description="Disordered" evidence="4">
    <location>
        <begin position="581"/>
        <end position="610"/>
    </location>
</feature>
<feature type="region of interest" description="Disordered" evidence="4">
    <location>
        <begin position="349"/>
        <end position="565"/>
    </location>
</feature>
<dbReference type="PROSITE" id="PS00518">
    <property type="entry name" value="ZF_RING_1"/>
    <property type="match status" value="1"/>
</dbReference>
<feature type="compositionally biased region" description="Low complexity" evidence="4">
    <location>
        <begin position="490"/>
        <end position="523"/>
    </location>
</feature>
<dbReference type="Proteomes" id="UP000204667">
    <property type="component" value="Segment"/>
</dbReference>
<feature type="region of interest" description="Disordered" evidence="4">
    <location>
        <begin position="278"/>
        <end position="332"/>
    </location>
</feature>
<feature type="compositionally biased region" description="Acidic residues" evidence="4">
    <location>
        <begin position="364"/>
        <end position="377"/>
    </location>
</feature>
<feature type="region of interest" description="Disordered" evidence="4">
    <location>
        <begin position="679"/>
        <end position="703"/>
    </location>
</feature>
<dbReference type="RefSeq" id="YP_009165605.1">
    <property type="nucleotide sequence ID" value="NC_027923.1"/>
</dbReference>
<evidence type="ECO:0000256" key="3">
    <source>
        <dbReference type="ARBA" id="ARBA00022833"/>
    </source>
</evidence>
<evidence type="ECO:0000256" key="4">
    <source>
        <dbReference type="SAM" id="MobiDB-lite"/>
    </source>
</evidence>
<dbReference type="EMBL" id="KM596836">
    <property type="protein sequence ID" value="AKN80618.1"/>
    <property type="molecule type" value="Genomic_DNA"/>
</dbReference>
<keyword evidence="1" id="KW-0479">Metal-binding</keyword>
<dbReference type="GeneID" id="26040048"/>
<dbReference type="OrthoDB" id="11819at10239"/>
<gene>
    <name evidence="5" type="primary">hoar</name>
</gene>
<dbReference type="KEGG" id="vg:26040048"/>
<evidence type="ECO:0000256" key="2">
    <source>
        <dbReference type="ARBA" id="ARBA00022771"/>
    </source>
</evidence>
<evidence type="ECO:0000313" key="5">
    <source>
        <dbReference type="EMBL" id="AKN80618.1"/>
    </source>
</evidence>
<evidence type="ECO:0000313" key="6">
    <source>
        <dbReference type="Proteomes" id="UP000204667"/>
    </source>
</evidence>
<organism evidence="5 6">
    <name type="scientific">Perigonia lusca single nucleopolyhedrovirus</name>
    <dbReference type="NCBI Taxonomy" id="1675865"/>
    <lineage>
        <taxon>Viruses</taxon>
        <taxon>Viruses incertae sedis</taxon>
        <taxon>Naldaviricetes</taxon>
        <taxon>Lefavirales</taxon>
        <taxon>Baculoviridae</taxon>
        <taxon>Alphabaculovirus</taxon>
        <taxon>Alphabaculovirus peluscae</taxon>
        <taxon>Perigonia lusca nucleopolyhedrovirus</taxon>
    </lineage>
</organism>
<reference evidence="5 6" key="1">
    <citation type="journal article" date="2016" name="Sci. Rep.">
        <title>Genome sequence of Perigonia lusca single nucleopolyhedrovirus: insights into the evolution of a nucleotide metabolism enzyme in the family Baculoviridae.</title>
        <authorList>
            <person name="Ardisson-Araujo D.M."/>
            <person name="Lima R.N."/>
            <person name="Melo F.L."/>
            <person name="Clem R.J."/>
            <person name="Huang N."/>
            <person name="Bao S.N."/>
            <person name="Sosa-Gomez D.R."/>
            <person name="Ribeiro B.M."/>
        </authorList>
    </citation>
    <scope>NUCLEOTIDE SEQUENCE [LARGE SCALE GENOMIC DNA]</scope>
</reference>